<organism evidence="1 2">
    <name type="scientific">Micromonospora polyrhachis</name>
    <dbReference type="NCBI Taxonomy" id="1282883"/>
    <lineage>
        <taxon>Bacteria</taxon>
        <taxon>Bacillati</taxon>
        <taxon>Actinomycetota</taxon>
        <taxon>Actinomycetes</taxon>
        <taxon>Micromonosporales</taxon>
        <taxon>Micromonosporaceae</taxon>
        <taxon>Micromonospora</taxon>
    </lineage>
</organism>
<evidence type="ECO:0000313" key="1">
    <source>
        <dbReference type="EMBL" id="MBB4958197.1"/>
    </source>
</evidence>
<reference evidence="1 2" key="1">
    <citation type="submission" date="2020-08" db="EMBL/GenBank/DDBJ databases">
        <title>Sequencing the genomes of 1000 actinobacteria strains.</title>
        <authorList>
            <person name="Klenk H.-P."/>
        </authorList>
    </citation>
    <scope>NUCLEOTIDE SEQUENCE [LARGE SCALE GENOMIC DNA]</scope>
    <source>
        <strain evidence="1 2">DSM 45886</strain>
    </source>
</reference>
<accession>A0A7W7SPY3</accession>
<name>A0A7W7SPY3_9ACTN</name>
<protein>
    <submittedName>
        <fullName evidence="1">Uncharacterized protein</fullName>
    </submittedName>
</protein>
<comment type="caution">
    <text evidence="1">The sequence shown here is derived from an EMBL/GenBank/DDBJ whole genome shotgun (WGS) entry which is preliminary data.</text>
</comment>
<proteinExistence type="predicted"/>
<sequence>MALRVMALRVTALRATGERVAGKRVSSGWVPFAPGGGTRTVCHVGSVSVPGFRRTSPLFRTG</sequence>
<evidence type="ECO:0000313" key="2">
    <source>
        <dbReference type="Proteomes" id="UP000578819"/>
    </source>
</evidence>
<dbReference type="AlphaFoldDB" id="A0A7W7SPY3"/>
<keyword evidence="2" id="KW-1185">Reference proteome</keyword>
<gene>
    <name evidence="1" type="ORF">FHR38_001930</name>
</gene>
<dbReference type="Proteomes" id="UP000578819">
    <property type="component" value="Unassembled WGS sequence"/>
</dbReference>
<dbReference type="EMBL" id="JACHJW010000001">
    <property type="protein sequence ID" value="MBB4958197.1"/>
    <property type="molecule type" value="Genomic_DNA"/>
</dbReference>